<keyword evidence="3" id="KW-1185">Reference proteome</keyword>
<dbReference type="EMBL" id="AXDT01000145">
    <property type="protein sequence ID" value="ERT12216.1"/>
    <property type="molecule type" value="Genomic_DNA"/>
</dbReference>
<dbReference type="AlphaFoldDB" id="U7R074"/>
<keyword evidence="1" id="KW-0812">Transmembrane</keyword>
<sequence length="50" mass="5808">MVADMNQFIRPIVIATMILLLPPVVVLIAGWQWQPMGERQWLKILYWNGG</sequence>
<accession>U7R074</accession>
<proteinExistence type="predicted"/>
<organism evidence="2 3">
    <name type="scientific">Photorhabdus temperata J3</name>
    <dbReference type="NCBI Taxonomy" id="1389415"/>
    <lineage>
        <taxon>Bacteria</taxon>
        <taxon>Pseudomonadati</taxon>
        <taxon>Pseudomonadota</taxon>
        <taxon>Gammaproteobacteria</taxon>
        <taxon>Enterobacterales</taxon>
        <taxon>Morganellaceae</taxon>
        <taxon>Photorhabdus</taxon>
    </lineage>
</organism>
<protein>
    <submittedName>
        <fullName evidence="2">Uncharacterized protein</fullName>
    </submittedName>
</protein>
<keyword evidence="1" id="KW-0472">Membrane</keyword>
<reference evidence="2 3" key="1">
    <citation type="submission" date="2013-10" db="EMBL/GenBank/DDBJ databases">
        <title>Whole Genome Shotgun Sequence of Photorhabdus temperata J3.</title>
        <authorList>
            <person name="Park G.-S."/>
            <person name="Hong S.-J."/>
            <person name="Shin J.-H."/>
        </authorList>
    </citation>
    <scope>NUCLEOTIDE SEQUENCE [LARGE SCALE GENOMIC DNA]</scope>
    <source>
        <strain evidence="2 3">J3</strain>
    </source>
</reference>
<feature type="transmembrane region" description="Helical" evidence="1">
    <location>
        <begin position="12"/>
        <end position="33"/>
    </location>
</feature>
<comment type="caution">
    <text evidence="2">The sequence shown here is derived from an EMBL/GenBank/DDBJ whole genome shotgun (WGS) entry which is preliminary data.</text>
</comment>
<name>U7R074_PHOTE</name>
<evidence type="ECO:0000256" key="1">
    <source>
        <dbReference type="SAM" id="Phobius"/>
    </source>
</evidence>
<evidence type="ECO:0000313" key="3">
    <source>
        <dbReference type="Proteomes" id="UP000017133"/>
    </source>
</evidence>
<dbReference type="Proteomes" id="UP000017133">
    <property type="component" value="Unassembled WGS sequence"/>
</dbReference>
<keyword evidence="1" id="KW-1133">Transmembrane helix</keyword>
<gene>
    <name evidence="2" type="ORF">O185_15690</name>
</gene>
<evidence type="ECO:0000313" key="2">
    <source>
        <dbReference type="EMBL" id="ERT12216.1"/>
    </source>
</evidence>
<dbReference type="PATRIC" id="fig|1389415.4.peg.3127"/>